<reference evidence="2" key="2">
    <citation type="submission" date="2021-08" db="EMBL/GenBank/DDBJ databases">
        <authorList>
            <person name="Tani A."/>
            <person name="Ola A."/>
            <person name="Ogura Y."/>
            <person name="Katsura K."/>
            <person name="Hayashi T."/>
        </authorList>
    </citation>
    <scope>NUCLEOTIDE SEQUENCE</scope>
    <source>
        <strain evidence="2">DSM 16372</strain>
    </source>
</reference>
<protein>
    <submittedName>
        <fullName evidence="2">Uncharacterized protein</fullName>
    </submittedName>
</protein>
<gene>
    <name evidence="2" type="ORF">BHAOGJBA_2924</name>
</gene>
<evidence type="ECO:0000256" key="1">
    <source>
        <dbReference type="SAM" id="MobiDB-lite"/>
    </source>
</evidence>
<evidence type="ECO:0000313" key="3">
    <source>
        <dbReference type="Proteomes" id="UP001055247"/>
    </source>
</evidence>
<proteinExistence type="predicted"/>
<dbReference type="AlphaFoldDB" id="A0AAV4ZMI8"/>
<dbReference type="EMBL" id="BPQO01000011">
    <property type="protein sequence ID" value="GJD89397.1"/>
    <property type="molecule type" value="Genomic_DNA"/>
</dbReference>
<evidence type="ECO:0000313" key="2">
    <source>
        <dbReference type="EMBL" id="GJD89397.1"/>
    </source>
</evidence>
<dbReference type="Proteomes" id="UP001055247">
    <property type="component" value="Unassembled WGS sequence"/>
</dbReference>
<feature type="region of interest" description="Disordered" evidence="1">
    <location>
        <begin position="1"/>
        <end position="38"/>
    </location>
</feature>
<organism evidence="2 3">
    <name type="scientific">Methylobacterium hispanicum</name>
    <dbReference type="NCBI Taxonomy" id="270350"/>
    <lineage>
        <taxon>Bacteria</taxon>
        <taxon>Pseudomonadati</taxon>
        <taxon>Pseudomonadota</taxon>
        <taxon>Alphaproteobacteria</taxon>
        <taxon>Hyphomicrobiales</taxon>
        <taxon>Methylobacteriaceae</taxon>
        <taxon>Methylobacterium</taxon>
    </lineage>
</organism>
<reference evidence="2" key="1">
    <citation type="journal article" date="2016" name="Front. Microbiol.">
        <title>Genome Sequence of the Piezophilic, Mesophilic Sulfate-Reducing Bacterium Desulfovibrio indicus J2T.</title>
        <authorList>
            <person name="Cao J."/>
            <person name="Maignien L."/>
            <person name="Shao Z."/>
            <person name="Alain K."/>
            <person name="Jebbar M."/>
        </authorList>
    </citation>
    <scope>NUCLEOTIDE SEQUENCE</scope>
    <source>
        <strain evidence="2">DSM 16372</strain>
    </source>
</reference>
<comment type="caution">
    <text evidence="2">The sequence shown here is derived from an EMBL/GenBank/DDBJ whole genome shotgun (WGS) entry which is preliminary data.</text>
</comment>
<accession>A0AAV4ZMI8</accession>
<feature type="compositionally biased region" description="Basic and acidic residues" evidence="1">
    <location>
        <begin position="1"/>
        <end position="11"/>
    </location>
</feature>
<name>A0AAV4ZMI8_9HYPH</name>
<keyword evidence="3" id="KW-1185">Reference proteome</keyword>
<sequence length="38" mass="4211">MVRFGRHEVDAKSQIGPVTQLDDPEQSGMNDEPIVNEA</sequence>